<dbReference type="EMBL" id="VFEQ01000004">
    <property type="protein sequence ID" value="TWR60918.1"/>
    <property type="molecule type" value="Genomic_DNA"/>
</dbReference>
<dbReference type="OrthoDB" id="9795020at2"/>
<gene>
    <name evidence="1" type="ORF">FIV41_07555</name>
</gene>
<reference evidence="1 2" key="1">
    <citation type="submission" date="2019-06" db="EMBL/GenBank/DDBJ databases">
        <title>Pseudomonas bimorpha sp. nov. isolated from bovine raw milk and skim milk concentrate.</title>
        <authorList>
            <person name="Hofmann K."/>
            <person name="Huptas C."/>
            <person name="Doll E."/>
            <person name="Scherer S."/>
            <person name="Wenning M."/>
        </authorList>
    </citation>
    <scope>NUCLEOTIDE SEQUENCE [LARGE SCALE GENOMIC DNA]</scope>
    <source>
        <strain evidence="1 2">DSM 13124</strain>
    </source>
</reference>
<sequence length="259" mass="28770">MAEIRGLDVFGQHFSDFRDQYVLIGGVASWLTMDAAGQSFRATKDLDIVLVIEALNAEFAGAFWAFIRAGRYAIRQVGGIDGQRPVFYRFQHPEDEAYPVQIELFSRAPEGVALPADATLTPIPTDESVSSLSAILLDDPYYHFLLEGRQRNDVLTFIGADRLIPLKAHAWLNLSARKEAGEQVDSKNLKKHRNDVLNLSGQLTDDPINLPESIQTDMRAFLALLANEEIDLKSIGLKGALGDYIERLTLSFGLQPPIQ</sequence>
<comment type="caution">
    <text evidence="1">The sequence shown here is derived from an EMBL/GenBank/DDBJ whole genome shotgun (WGS) entry which is preliminary data.</text>
</comment>
<evidence type="ECO:0000313" key="2">
    <source>
        <dbReference type="Proteomes" id="UP000316123"/>
    </source>
</evidence>
<dbReference type="AlphaFoldDB" id="A0A9X9BVP4"/>
<proteinExistence type="predicted"/>
<name>A0A9X9BVP4_PSEMA</name>
<evidence type="ECO:0000313" key="1">
    <source>
        <dbReference type="EMBL" id="TWR60918.1"/>
    </source>
</evidence>
<protein>
    <submittedName>
        <fullName evidence="1">Uncharacterized protein</fullName>
    </submittedName>
</protein>
<dbReference type="RefSeq" id="WP_065924264.1">
    <property type="nucleotide sequence ID" value="NZ_FNSU01000001.1"/>
</dbReference>
<accession>A0A9X9BVP4</accession>
<dbReference type="Proteomes" id="UP000316123">
    <property type="component" value="Unassembled WGS sequence"/>
</dbReference>
<organism evidence="1 2">
    <name type="scientific">Pseudomonas marginalis</name>
    <name type="common">Pseudomonas panacis</name>
    <dbReference type="NCBI Taxonomy" id="298"/>
    <lineage>
        <taxon>Bacteria</taxon>
        <taxon>Pseudomonadati</taxon>
        <taxon>Pseudomonadota</taxon>
        <taxon>Gammaproteobacteria</taxon>
        <taxon>Pseudomonadales</taxon>
        <taxon>Pseudomonadaceae</taxon>
        <taxon>Pseudomonas</taxon>
    </lineage>
</organism>